<sequence length="353" mass="41344">MRLMLVFLLPLLSATSASWTKLKIGLGHYETFYVCSFKKPLYEAIYNMGNRIMVNSAIKEHKIPKWSIEKCSERSESLESIEWLYKKNIVKTFTPSSGDLSLKDKPFNFVILMLTGGKECERLNHVLARASVCYFANQKKPILGYMKVCWKNVAWMNFESALDGYGLIIPSVPLNQEETRKWRDGRGRVQSFKVHGMDFTRRALSYARSHFNCPRLSMLEAEDKERKHLNEYIFGNELMTPSLNKGRHYFTMISALILEETFIGKMQWYKTVAKEIQRETDRYWYGRNWGCTFVEKSCSDYVEEQTMNRKPSFPFCTFHDYGRAKPREVSRDHPQAETNFSFALFNPHTLASY</sequence>
<accession>A0A1I7YGM7</accession>
<evidence type="ECO:0000256" key="4">
    <source>
        <dbReference type="ARBA" id="ARBA00022801"/>
    </source>
</evidence>
<organism evidence="9 10">
    <name type="scientific">Steinernema glaseri</name>
    <dbReference type="NCBI Taxonomy" id="37863"/>
    <lineage>
        <taxon>Eukaryota</taxon>
        <taxon>Metazoa</taxon>
        <taxon>Ecdysozoa</taxon>
        <taxon>Nematoda</taxon>
        <taxon>Chromadorea</taxon>
        <taxon>Rhabditida</taxon>
        <taxon>Tylenchina</taxon>
        <taxon>Panagrolaimomorpha</taxon>
        <taxon>Strongyloidoidea</taxon>
        <taxon>Steinernematidae</taxon>
        <taxon>Steinernema</taxon>
    </lineage>
</organism>
<keyword evidence="6 7" id="KW-0482">Metalloprotease</keyword>
<dbReference type="Proteomes" id="UP000095287">
    <property type="component" value="Unplaced"/>
</dbReference>
<keyword evidence="2 8" id="KW-0645">Protease</keyword>
<evidence type="ECO:0000256" key="5">
    <source>
        <dbReference type="ARBA" id="ARBA00022833"/>
    </source>
</evidence>
<dbReference type="WBParaSite" id="L893_g16108.t1">
    <property type="protein sequence ID" value="L893_g16108.t1"/>
    <property type="gene ID" value="L893_g16108"/>
</dbReference>
<dbReference type="GO" id="GO:0004222">
    <property type="term" value="F:metalloendopeptidase activity"/>
    <property type="evidence" value="ECO:0007669"/>
    <property type="project" value="UniProtKB-UniRule"/>
</dbReference>
<feature type="chain" id="PRO_5023964751" description="Leishmanolysin-like peptidase" evidence="8">
    <location>
        <begin position="18"/>
        <end position="353"/>
    </location>
</feature>
<dbReference type="Gene3D" id="3.90.132.10">
    <property type="entry name" value="Leishmanolysin , domain 2"/>
    <property type="match status" value="1"/>
</dbReference>
<proteinExistence type="inferred from homology"/>
<dbReference type="GO" id="GO:0016020">
    <property type="term" value="C:membrane"/>
    <property type="evidence" value="ECO:0007669"/>
    <property type="project" value="InterPro"/>
</dbReference>
<feature type="binding site" evidence="7">
    <location>
        <position position="228"/>
    </location>
    <ligand>
        <name>Zn(2+)</name>
        <dbReference type="ChEBI" id="CHEBI:29105"/>
        <note>catalytic</note>
    </ligand>
</feature>
<dbReference type="GO" id="GO:0046872">
    <property type="term" value="F:metal ion binding"/>
    <property type="evidence" value="ECO:0007669"/>
    <property type="project" value="UniProtKB-KW"/>
</dbReference>
<dbReference type="Pfam" id="PF01457">
    <property type="entry name" value="Peptidase_M8"/>
    <property type="match status" value="1"/>
</dbReference>
<dbReference type="PANTHER" id="PTHR10942:SF44">
    <property type="entry name" value="LEISHMANOLYSIN-LIKE PEPTIDASE"/>
    <property type="match status" value="1"/>
</dbReference>
<dbReference type="InterPro" id="IPR001577">
    <property type="entry name" value="Peptidase_M8"/>
</dbReference>
<feature type="signal peptide" evidence="8">
    <location>
        <begin position="1"/>
        <end position="17"/>
    </location>
</feature>
<reference evidence="10" key="1">
    <citation type="submission" date="2016-11" db="UniProtKB">
        <authorList>
            <consortium name="WormBaseParasite"/>
        </authorList>
    </citation>
    <scope>IDENTIFICATION</scope>
</reference>
<protein>
    <recommendedName>
        <fullName evidence="8">Leishmanolysin-like peptidase</fullName>
        <ecNumber evidence="8">3.4.24.-</ecNumber>
    </recommendedName>
</protein>
<keyword evidence="8" id="KW-0732">Signal</keyword>
<comment type="cofactor">
    <cofactor evidence="7 8">
        <name>Zn(2+)</name>
        <dbReference type="ChEBI" id="CHEBI:29105"/>
    </cofactor>
    <text evidence="7 8">Binds 1 zinc ion per subunit.</text>
</comment>
<dbReference type="PANTHER" id="PTHR10942">
    <property type="entry name" value="LEISHMANOLYSIN-LIKE PEPTIDASE"/>
    <property type="match status" value="1"/>
</dbReference>
<dbReference type="AlphaFoldDB" id="A0A1I7YGM7"/>
<evidence type="ECO:0000256" key="8">
    <source>
        <dbReference type="RuleBase" id="RU366077"/>
    </source>
</evidence>
<keyword evidence="5 7" id="KW-0862">Zinc</keyword>
<evidence type="ECO:0000256" key="7">
    <source>
        <dbReference type="PIRSR" id="PIRSR601577-2"/>
    </source>
</evidence>
<name>A0A1I7YGM7_9BILA</name>
<keyword evidence="4 8" id="KW-0378">Hydrolase</keyword>
<dbReference type="GO" id="GO:0006508">
    <property type="term" value="P:proteolysis"/>
    <property type="evidence" value="ECO:0007669"/>
    <property type="project" value="UniProtKB-KW"/>
</dbReference>
<keyword evidence="3 7" id="KW-0479">Metal-binding</keyword>
<dbReference type="GO" id="GO:0005737">
    <property type="term" value="C:cytoplasm"/>
    <property type="evidence" value="ECO:0007669"/>
    <property type="project" value="TreeGrafter"/>
</dbReference>
<evidence type="ECO:0000313" key="10">
    <source>
        <dbReference type="WBParaSite" id="L893_g16108.t1"/>
    </source>
</evidence>
<evidence type="ECO:0000313" key="9">
    <source>
        <dbReference type="Proteomes" id="UP000095287"/>
    </source>
</evidence>
<keyword evidence="9" id="KW-1185">Reference proteome</keyword>
<dbReference type="GO" id="GO:0007155">
    <property type="term" value="P:cell adhesion"/>
    <property type="evidence" value="ECO:0007669"/>
    <property type="project" value="InterPro"/>
</dbReference>
<comment type="similarity">
    <text evidence="1 8">Belongs to the peptidase M8 family.</text>
</comment>
<evidence type="ECO:0000256" key="6">
    <source>
        <dbReference type="ARBA" id="ARBA00023049"/>
    </source>
</evidence>
<evidence type="ECO:0000256" key="1">
    <source>
        <dbReference type="ARBA" id="ARBA00005860"/>
    </source>
</evidence>
<dbReference type="EC" id="3.4.24.-" evidence="8"/>
<dbReference type="SUPFAM" id="SSF55486">
    <property type="entry name" value="Metalloproteases ('zincins'), catalytic domain"/>
    <property type="match status" value="1"/>
</dbReference>
<evidence type="ECO:0000256" key="3">
    <source>
        <dbReference type="ARBA" id="ARBA00022723"/>
    </source>
</evidence>
<evidence type="ECO:0000256" key="2">
    <source>
        <dbReference type="ARBA" id="ARBA00022670"/>
    </source>
</evidence>